<protein>
    <submittedName>
        <fullName evidence="1">Uncharacterized protein</fullName>
    </submittedName>
</protein>
<dbReference type="AlphaFoldDB" id="A0A542SY35"/>
<reference evidence="1 2" key="1">
    <citation type="submission" date="2019-06" db="EMBL/GenBank/DDBJ databases">
        <title>Sequencing the genomes of 1000 actinobacteria strains.</title>
        <authorList>
            <person name="Klenk H.-P."/>
        </authorList>
    </citation>
    <scope>NUCLEOTIDE SEQUENCE [LARGE SCALE GENOMIC DNA]</scope>
    <source>
        <strain evidence="1 2">DSM 41929</strain>
    </source>
</reference>
<gene>
    <name evidence="1" type="ORF">FB563_7840</name>
</gene>
<proteinExistence type="predicted"/>
<comment type="caution">
    <text evidence="1">The sequence shown here is derived from an EMBL/GenBank/DDBJ whole genome shotgun (WGS) entry which is preliminary data.</text>
</comment>
<organism evidence="1 2">
    <name type="scientific">Streptomyces puniciscabiei</name>
    <dbReference type="NCBI Taxonomy" id="164348"/>
    <lineage>
        <taxon>Bacteria</taxon>
        <taxon>Bacillati</taxon>
        <taxon>Actinomycetota</taxon>
        <taxon>Actinomycetes</taxon>
        <taxon>Kitasatosporales</taxon>
        <taxon>Streptomycetaceae</taxon>
        <taxon>Streptomyces</taxon>
    </lineage>
</organism>
<name>A0A542SY35_9ACTN</name>
<accession>A0A542SY35</accession>
<evidence type="ECO:0000313" key="2">
    <source>
        <dbReference type="Proteomes" id="UP000318103"/>
    </source>
</evidence>
<sequence length="82" mass="8966">MLSGSRNSLGDDADGRGDEARRFVFWGLRDMRLSAFLETAQTGVRTLTVRTPVSGYASGDQAGRMFSACGPFWPCVTSKETR</sequence>
<dbReference type="EMBL" id="VFNX01000005">
    <property type="protein sequence ID" value="TQK79505.1"/>
    <property type="molecule type" value="Genomic_DNA"/>
</dbReference>
<dbReference type="Proteomes" id="UP000318103">
    <property type="component" value="Unassembled WGS sequence"/>
</dbReference>
<evidence type="ECO:0000313" key="1">
    <source>
        <dbReference type="EMBL" id="TQK79505.1"/>
    </source>
</evidence>
<keyword evidence="2" id="KW-1185">Reference proteome</keyword>